<evidence type="ECO:0000256" key="2">
    <source>
        <dbReference type="ARBA" id="ARBA00022448"/>
    </source>
</evidence>
<accession>L9Y8C6</accession>
<gene>
    <name evidence="8" type="ORF">C488_20837</name>
</gene>
<keyword evidence="9" id="KW-1185">Reference proteome</keyword>
<evidence type="ECO:0000313" key="8">
    <source>
        <dbReference type="EMBL" id="ELY69173.1"/>
    </source>
</evidence>
<evidence type="ECO:0000256" key="1">
    <source>
        <dbReference type="ARBA" id="ARBA00004141"/>
    </source>
</evidence>
<keyword evidence="4 6" id="KW-1133">Transmembrane helix</keyword>
<evidence type="ECO:0000256" key="4">
    <source>
        <dbReference type="ARBA" id="ARBA00022989"/>
    </source>
</evidence>
<sequence length="75" mass="7881">MVTLILFKPWTDIWPAEGISEFSSFATITVLAMLILSAGISQTGIVQIVGRKISAFAGESLNSQLLATIGVTGPT</sequence>
<keyword evidence="3 6" id="KW-0812">Transmembrane</keyword>
<proteinExistence type="predicted"/>
<evidence type="ECO:0000256" key="6">
    <source>
        <dbReference type="SAM" id="Phobius"/>
    </source>
</evidence>
<dbReference type="GO" id="GO:0016020">
    <property type="term" value="C:membrane"/>
    <property type="evidence" value="ECO:0007669"/>
    <property type="project" value="UniProtKB-SubCell"/>
</dbReference>
<comment type="caution">
    <text evidence="8">The sequence shown here is derived from an EMBL/GenBank/DDBJ whole genome shotgun (WGS) entry which is preliminary data.</text>
</comment>
<dbReference type="GO" id="GO:0055085">
    <property type="term" value="P:transmembrane transport"/>
    <property type="evidence" value="ECO:0007669"/>
    <property type="project" value="InterPro"/>
</dbReference>
<dbReference type="InterPro" id="IPR004680">
    <property type="entry name" value="Cit_transptr-like_dom"/>
</dbReference>
<evidence type="ECO:0000256" key="3">
    <source>
        <dbReference type="ARBA" id="ARBA00022692"/>
    </source>
</evidence>
<keyword evidence="5 6" id="KW-0472">Membrane</keyword>
<keyword evidence="2" id="KW-0813">Transport</keyword>
<dbReference type="AlphaFoldDB" id="L9Y8C6"/>
<evidence type="ECO:0000256" key="5">
    <source>
        <dbReference type="ARBA" id="ARBA00023136"/>
    </source>
</evidence>
<organism evidence="8 9">
    <name type="scientific">Natrinema pellirubrum (strain DSM 15624 / CIP 106293 / JCM 10476 / NCIMB 786 / 157)</name>
    <dbReference type="NCBI Taxonomy" id="797303"/>
    <lineage>
        <taxon>Archaea</taxon>
        <taxon>Methanobacteriati</taxon>
        <taxon>Methanobacteriota</taxon>
        <taxon>Stenosarchaea group</taxon>
        <taxon>Halobacteria</taxon>
        <taxon>Halobacteriales</taxon>
        <taxon>Natrialbaceae</taxon>
        <taxon>Natrinema</taxon>
    </lineage>
</organism>
<evidence type="ECO:0000313" key="9">
    <source>
        <dbReference type="Proteomes" id="UP000011593"/>
    </source>
</evidence>
<protein>
    <submittedName>
        <fullName evidence="8">Arsenite transport protein</fullName>
    </submittedName>
</protein>
<comment type="subcellular location">
    <subcellularLocation>
        <location evidence="1">Membrane</location>
        <topology evidence="1">Multi-pass membrane protein</topology>
    </subcellularLocation>
</comment>
<feature type="domain" description="Citrate transporter-like" evidence="7">
    <location>
        <begin position="2"/>
        <end position="73"/>
    </location>
</feature>
<dbReference type="Pfam" id="PF03600">
    <property type="entry name" value="CitMHS"/>
    <property type="match status" value="1"/>
</dbReference>
<reference evidence="8 9" key="1">
    <citation type="journal article" date="2014" name="PLoS Genet.">
        <title>Phylogenetically driven sequencing of extremely halophilic archaea reveals strategies for static and dynamic osmo-response.</title>
        <authorList>
            <person name="Becker E.A."/>
            <person name="Seitzer P.M."/>
            <person name="Tritt A."/>
            <person name="Larsen D."/>
            <person name="Krusor M."/>
            <person name="Yao A.I."/>
            <person name="Wu D."/>
            <person name="Madern D."/>
            <person name="Eisen J.A."/>
            <person name="Darling A.E."/>
            <person name="Facciotti M.T."/>
        </authorList>
    </citation>
    <scope>NUCLEOTIDE SEQUENCE [LARGE SCALE GENOMIC DNA]</scope>
    <source>
        <strain evidence="8 9">DSM 15624</strain>
    </source>
</reference>
<evidence type="ECO:0000259" key="7">
    <source>
        <dbReference type="Pfam" id="PF03600"/>
    </source>
</evidence>
<name>L9Y8C6_NATP1</name>
<dbReference type="Proteomes" id="UP000011593">
    <property type="component" value="Unassembled WGS sequence"/>
</dbReference>
<dbReference type="EMBL" id="AOIE01000123">
    <property type="protein sequence ID" value="ELY69173.1"/>
    <property type="molecule type" value="Genomic_DNA"/>
</dbReference>
<feature type="transmembrane region" description="Helical" evidence="6">
    <location>
        <begin position="25"/>
        <end position="46"/>
    </location>
</feature>